<dbReference type="Gene3D" id="2.40.70.10">
    <property type="entry name" value="Acid Proteases"/>
    <property type="match status" value="1"/>
</dbReference>
<feature type="region of interest" description="Disordered" evidence="1">
    <location>
        <begin position="112"/>
        <end position="132"/>
    </location>
</feature>
<dbReference type="PANTHER" id="PTHR15503:SF22">
    <property type="entry name" value="TRANSPOSON TY3-I GAG POLYPROTEIN"/>
    <property type="match status" value="1"/>
</dbReference>
<evidence type="ECO:0000256" key="1">
    <source>
        <dbReference type="SAM" id="MobiDB-lite"/>
    </source>
</evidence>
<dbReference type="CDD" id="cd00303">
    <property type="entry name" value="retropepsin_like"/>
    <property type="match status" value="1"/>
</dbReference>
<dbReference type="STRING" id="43335.A0A4V6A4A1"/>
<dbReference type="SUPFAM" id="SSF50630">
    <property type="entry name" value="Acid proteases"/>
    <property type="match status" value="1"/>
</dbReference>
<dbReference type="InterPro" id="IPR005162">
    <property type="entry name" value="Retrotrans_gag_dom"/>
</dbReference>
<feature type="domain" description="Retrotransposon gag" evidence="2">
    <location>
        <begin position="2"/>
        <end position="56"/>
    </location>
</feature>
<name>A0A4V6A4A1_POPAL</name>
<dbReference type="PANTHER" id="PTHR15503">
    <property type="entry name" value="LDOC1 RELATED"/>
    <property type="match status" value="1"/>
</dbReference>
<accession>A0A4V6A4A1</accession>
<proteinExistence type="predicted"/>
<comment type="caution">
    <text evidence="3">The sequence shown here is derived from an EMBL/GenBank/DDBJ whole genome shotgun (WGS) entry which is preliminary data.</text>
</comment>
<protein>
    <recommendedName>
        <fullName evidence="2">Retrotransposon gag domain-containing protein</fullName>
    </recommendedName>
</protein>
<evidence type="ECO:0000313" key="3">
    <source>
        <dbReference type="EMBL" id="TKR86255.1"/>
    </source>
</evidence>
<dbReference type="InterPro" id="IPR021109">
    <property type="entry name" value="Peptidase_aspartic_dom_sf"/>
</dbReference>
<dbReference type="EMBL" id="RCHU01000916">
    <property type="protein sequence ID" value="TKR86255.1"/>
    <property type="molecule type" value="Genomic_DNA"/>
</dbReference>
<dbReference type="AlphaFoldDB" id="A0A4V6A4A1"/>
<evidence type="ECO:0000259" key="2">
    <source>
        <dbReference type="Pfam" id="PF03732"/>
    </source>
</evidence>
<dbReference type="Pfam" id="PF08284">
    <property type="entry name" value="RVP_2"/>
    <property type="match status" value="1"/>
</dbReference>
<feature type="compositionally biased region" description="Polar residues" evidence="1">
    <location>
        <begin position="116"/>
        <end position="132"/>
    </location>
</feature>
<dbReference type="InterPro" id="IPR032567">
    <property type="entry name" value="RTL1-rel"/>
</dbReference>
<sequence>MRFGPTEYEDPSEALTRLKQTSTVAVYQEAFERLSHRVDGMPETFLVGCFIAGLRDEIRLDVKIKQPKTLADTIGVARLVKERNQLQRKPFSNNHLSPVTTIQRGHYNPSPGILGSSPNQRANIESSPSTTPFRRITNQEARERRGKGLCYYCDEKYSIGHRCERPQLFMIEDSPCDETSEEDQLEAELTEVTPEISFHAIAGAEHPQTIRVSGKLQNKSLIVLIDGGSTHNFIDQAIATRFGLPIVKDRKLQVVVANRERVECAGRCQGVRLSIQGIIITADYYVLPVAACQVVLGVQWLETLGPVETDYKQLTMTFIIGGVRHTLQGLRRKTEASSIGILHSKECSGLQRMGFFFQIQPLKNTLSSNTYPSAIQCLLEEFAEGTLSTLPCALLSGFCVSFASGYLACYPGSLR</sequence>
<dbReference type="Pfam" id="PF03732">
    <property type="entry name" value="Retrotrans_gag"/>
    <property type="match status" value="1"/>
</dbReference>
<gene>
    <name evidence="3" type="ORF">D5086_0000239040</name>
</gene>
<reference evidence="3" key="1">
    <citation type="submission" date="2018-10" db="EMBL/GenBank/DDBJ databases">
        <title>Population genomic analysis revealed the cold adaptation of white poplar.</title>
        <authorList>
            <person name="Liu Y.-J."/>
        </authorList>
    </citation>
    <scope>NUCLEOTIDE SEQUENCE [LARGE SCALE GENOMIC DNA]</scope>
    <source>
        <strain evidence="3">PAL-ZL1</strain>
    </source>
</reference>
<organism evidence="3">
    <name type="scientific">Populus alba</name>
    <name type="common">White poplar</name>
    <dbReference type="NCBI Taxonomy" id="43335"/>
    <lineage>
        <taxon>Eukaryota</taxon>
        <taxon>Viridiplantae</taxon>
        <taxon>Streptophyta</taxon>
        <taxon>Embryophyta</taxon>
        <taxon>Tracheophyta</taxon>
        <taxon>Spermatophyta</taxon>
        <taxon>Magnoliopsida</taxon>
        <taxon>eudicotyledons</taxon>
        <taxon>Gunneridae</taxon>
        <taxon>Pentapetalae</taxon>
        <taxon>rosids</taxon>
        <taxon>fabids</taxon>
        <taxon>Malpighiales</taxon>
        <taxon>Salicaceae</taxon>
        <taxon>Saliceae</taxon>
        <taxon>Populus</taxon>
    </lineage>
</organism>